<evidence type="ECO:0000313" key="2">
    <source>
        <dbReference type="Proteomes" id="UP000249748"/>
    </source>
</evidence>
<organism evidence="1 2">
    <name type="scientific">Aspergillus costaricaensis CBS 115574</name>
    <dbReference type="NCBI Taxonomy" id="1448317"/>
    <lineage>
        <taxon>Eukaryota</taxon>
        <taxon>Fungi</taxon>
        <taxon>Dikarya</taxon>
        <taxon>Ascomycota</taxon>
        <taxon>Pezizomycotina</taxon>
        <taxon>Eurotiomycetes</taxon>
        <taxon>Eurotiomycetidae</taxon>
        <taxon>Eurotiales</taxon>
        <taxon>Aspergillaceae</taxon>
        <taxon>Aspergillus</taxon>
        <taxon>Aspergillus subgen. Circumdati</taxon>
    </lineage>
</organism>
<accession>A0ACD1IEV4</accession>
<dbReference type="Proteomes" id="UP000249748">
    <property type="component" value="Unassembled WGS sequence"/>
</dbReference>
<protein>
    <submittedName>
        <fullName evidence="1">Uncharacterized protein</fullName>
    </submittedName>
</protein>
<dbReference type="EMBL" id="KZ824549">
    <property type="protein sequence ID" value="RAK88768.1"/>
    <property type="molecule type" value="Genomic_DNA"/>
</dbReference>
<name>A0ACD1IEV4_9EURO</name>
<sequence>MAPKASKRAPSTETGNNGKKKRKSSHKTEEDTSMLSLTQISEELVHDGQLSTEVAAATIIDPLIVRVEKFSSEYESANKGERLVLYIGFFKSVDWFNYVNNGASATAVSTMASKAEFLEYCQENDIPEWAQMQIRTKSFYDTARVAANNWRSIEERVGKVL</sequence>
<reference evidence="1" key="1">
    <citation type="submission" date="2018-02" db="EMBL/GenBank/DDBJ databases">
        <title>The genomes of Aspergillus section Nigri reveals drivers in fungal speciation.</title>
        <authorList>
            <consortium name="DOE Joint Genome Institute"/>
            <person name="Vesth T.C."/>
            <person name="Nybo J."/>
            <person name="Theobald S."/>
            <person name="Brandl J."/>
            <person name="Frisvad J.C."/>
            <person name="Nielsen K.F."/>
            <person name="Lyhne E.K."/>
            <person name="Kogle M.E."/>
            <person name="Kuo A."/>
            <person name="Riley R."/>
            <person name="Clum A."/>
            <person name="Nolan M."/>
            <person name="Lipzen A."/>
            <person name="Salamov A."/>
            <person name="Henrissat B."/>
            <person name="Wiebenga A."/>
            <person name="De vries R.P."/>
            <person name="Grigoriev I.V."/>
            <person name="Mortensen U.H."/>
            <person name="Andersen M.R."/>
            <person name="Baker S.E."/>
        </authorList>
    </citation>
    <scope>NUCLEOTIDE SEQUENCE</scope>
    <source>
        <strain evidence="1">CBS 115574</strain>
    </source>
</reference>
<proteinExistence type="predicted"/>
<gene>
    <name evidence="1" type="ORF">BO79DRAFT_254831</name>
</gene>
<evidence type="ECO:0000313" key="1">
    <source>
        <dbReference type="EMBL" id="RAK88768.1"/>
    </source>
</evidence>
<keyword evidence="2" id="KW-1185">Reference proteome</keyword>